<feature type="chain" id="PRO_5001968123" evidence="1">
    <location>
        <begin position="24"/>
        <end position="315"/>
    </location>
</feature>
<dbReference type="Gene3D" id="3.40.190.10">
    <property type="entry name" value="Periplasmic binding protein-like II"/>
    <property type="match status" value="1"/>
</dbReference>
<dbReference type="GO" id="GO:0043190">
    <property type="term" value="C:ATP-binding cassette (ABC) transporter complex"/>
    <property type="evidence" value="ECO:0007669"/>
    <property type="project" value="InterPro"/>
</dbReference>
<dbReference type="Gene3D" id="3.40.190.100">
    <property type="entry name" value="Glycine betaine-binding periplasmic protein, domain 2"/>
    <property type="match status" value="1"/>
</dbReference>
<dbReference type="AlphaFoldDB" id="A0A0A0CYK9"/>
<gene>
    <name evidence="3" type="ORF">P409_26275</name>
</gene>
<keyword evidence="1" id="KW-0732">Signal</keyword>
<dbReference type="GO" id="GO:0022857">
    <property type="term" value="F:transmembrane transporter activity"/>
    <property type="evidence" value="ECO:0007669"/>
    <property type="project" value="InterPro"/>
</dbReference>
<dbReference type="InterPro" id="IPR007210">
    <property type="entry name" value="ABC_Gly_betaine_transp_sub-bd"/>
</dbReference>
<dbReference type="CDD" id="cd13640">
    <property type="entry name" value="PBP2_ChoX"/>
    <property type="match status" value="1"/>
</dbReference>
<name>A0A0A0CYK9_9PROT</name>
<feature type="signal peptide" evidence="1">
    <location>
        <begin position="1"/>
        <end position="23"/>
    </location>
</feature>
<evidence type="ECO:0000256" key="1">
    <source>
        <dbReference type="SAM" id="SignalP"/>
    </source>
</evidence>
<comment type="caution">
    <text evidence="3">The sequence shown here is derived from an EMBL/GenBank/DDBJ whole genome shotgun (WGS) entry which is preliminary data.</text>
</comment>
<evidence type="ECO:0000259" key="2">
    <source>
        <dbReference type="Pfam" id="PF04069"/>
    </source>
</evidence>
<dbReference type="GO" id="GO:0033265">
    <property type="term" value="F:choline binding"/>
    <property type="evidence" value="ECO:0007669"/>
    <property type="project" value="InterPro"/>
</dbReference>
<accession>A0A0A0CYK9</accession>
<reference evidence="3 4" key="1">
    <citation type="submission" date="2014-01" db="EMBL/GenBank/DDBJ databases">
        <title>Genome sequence determination for a cystic fibrosis isolate, Inquilinus limosus.</title>
        <authorList>
            <person name="Pino M."/>
            <person name="Di Conza J."/>
            <person name="Gutkind G."/>
        </authorList>
    </citation>
    <scope>NUCLEOTIDE SEQUENCE [LARGE SCALE GENOMIC DNA]</scope>
    <source>
        <strain evidence="3 4">MP06</strain>
    </source>
</reference>
<feature type="domain" description="ABC-type glycine betaine transport system substrate-binding" evidence="2">
    <location>
        <begin position="31"/>
        <end position="283"/>
    </location>
</feature>
<dbReference type="Pfam" id="PF04069">
    <property type="entry name" value="OpuAC"/>
    <property type="match status" value="1"/>
</dbReference>
<dbReference type="InterPro" id="IPR017783">
    <property type="entry name" value="ABC_choline_sub-bd"/>
</dbReference>
<dbReference type="RefSeq" id="WP_034845390.1">
    <property type="nucleotide sequence ID" value="NZ_JANX01000475.1"/>
</dbReference>
<dbReference type="EMBL" id="JANX01000475">
    <property type="protein sequence ID" value="KGM31591.1"/>
    <property type="molecule type" value="Genomic_DNA"/>
</dbReference>
<dbReference type="SUPFAM" id="SSF53850">
    <property type="entry name" value="Periplasmic binding protein-like II"/>
    <property type="match status" value="1"/>
</dbReference>
<dbReference type="OrthoDB" id="9787902at2"/>
<evidence type="ECO:0000313" key="4">
    <source>
        <dbReference type="Proteomes" id="UP000029995"/>
    </source>
</evidence>
<dbReference type="GO" id="GO:0042597">
    <property type="term" value="C:periplasmic space"/>
    <property type="evidence" value="ECO:0007669"/>
    <property type="project" value="InterPro"/>
</dbReference>
<evidence type="ECO:0000313" key="3">
    <source>
        <dbReference type="EMBL" id="KGM31591.1"/>
    </source>
</evidence>
<organism evidence="3 4">
    <name type="scientific">Inquilinus limosus MP06</name>
    <dbReference type="NCBI Taxonomy" id="1398085"/>
    <lineage>
        <taxon>Bacteria</taxon>
        <taxon>Pseudomonadati</taxon>
        <taxon>Pseudomonadota</taxon>
        <taxon>Alphaproteobacteria</taxon>
        <taxon>Rhodospirillales</taxon>
        <taxon>Rhodospirillaceae</taxon>
        <taxon>Inquilinus</taxon>
    </lineage>
</organism>
<dbReference type="NCBIfam" id="TIGR03414">
    <property type="entry name" value="ABC_choline_bnd"/>
    <property type="match status" value="1"/>
</dbReference>
<protein>
    <submittedName>
        <fullName evidence="3">Glycine/betaine ABC transporter substrate-binding protein</fullName>
    </submittedName>
</protein>
<proteinExistence type="predicted"/>
<dbReference type="GO" id="GO:0015871">
    <property type="term" value="P:choline transport"/>
    <property type="evidence" value="ECO:0007669"/>
    <property type="project" value="InterPro"/>
</dbReference>
<sequence>MRGPRLIALALTGLLLAAMPAAAADPDSCATVRMSDPGWTDITSTNGVLGTLLEPLGYTQKVETLAPPVTFESLKNGQIDVFLGNWMPAQTRFIEPLTAEKAIEVIRPNLDGIRFTLAVPAYVAEAGVKDFADLAKHADKFDHRIYGIEPGAPANQNIQRMIDTKDFGLDGWTLVESSEQGMLSQVDRAVRRKDWIAFLAWEPHPMNAKFPIAYLSGGDAYFGPNYGRATVYTVTKRDLSKNCPNLARLLSQLTFTVDMENQIMGTILDEGADGRTAAAKYLKAHPDLLAGWLAGVTTRDGQDGLAAVRAALTKG</sequence>
<dbReference type="Proteomes" id="UP000029995">
    <property type="component" value="Unassembled WGS sequence"/>
</dbReference>